<feature type="region of interest" description="Disordered" evidence="4">
    <location>
        <begin position="1094"/>
        <end position="1165"/>
    </location>
</feature>
<feature type="compositionally biased region" description="Basic residues" evidence="4">
    <location>
        <begin position="1"/>
        <end position="18"/>
    </location>
</feature>
<feature type="region of interest" description="Disordered" evidence="4">
    <location>
        <begin position="1204"/>
        <end position="1229"/>
    </location>
</feature>
<dbReference type="InterPro" id="IPR012978">
    <property type="entry name" value="HEAT_RRP12"/>
</dbReference>
<sequence length="1229" mass="134504">MGKGRVRVKGAKGKRWRKGQSGLSNPSDVSHRQAARGKFGDHLSRDKRASAPLTAEALARLHTTQEELDRDGDVDLEISSSAGTTSAASSSALTLIETSHPVFGTVRKLWNSPTESHRVICAVLAAVSDVVRSQDGRNTETEYYGALMSVLESCDDEKSVAAICYLLCLLIPSLPSEVLQVKYSTSCKILTEQLTRHETSSSTALLKSLVRALGLLLEAQPASVWSDSHCQKVFQNILNFTVHPKPKLRKAAQAAVVAMLREGSASGEPHTAAPPTARHCRHVIDRGGETATLHVLGMLRECLANFPALHVKSLCEAVLKTMTLGSTMVRTTCLRTLHGALTSQAGPQELTSSLTARIISALYDHQPGREDWQLLQAWLTVMMAAHTRLARLDQELCLAHLVKFFSAAVSCLVSHSSTVTDTTAAALQNLLTTVVGPHVASLDSCSKSQLQQIGDMYTAVVKGLEFKYRSSWRQVLKTLAVFHRVAGDKCHSVMAQQLPALVSLRSLPGFSLSSQLEEALGTAIAAMGPEVVLTHVPLDLDSGGDVYPPELPTSWLLPVLRDHISHSRLAFFRDHLLPIATTLRNTGERYQGAGKKMAAKLYTTLYHQVWSLLPGFCRGPQDVPDSFPGLARILGTALTAKPQLRITIATSLRQLVESCRGKEEEVGVVARFSKNYLPILFNLYTSEEEEEEEGVRLAVLQCVEAYISITDPSLVTTLSSSALTNLSLPNLTPGKKYRLLDLVAVMATALPLSPLQDLLDSVSPLLDSVDGRVQKKCYRVLERVLTSEGQPQKTFVRENLLQLMSLLCGSLSTSSPASKKPRLRCLLCLVDHVGHDSHHFLNTLTPEVILCTKETNEKCRAMAFQLLVRMGHAAQRCYGLSPEESLTQYVGVVLAGMAGSSHLVSASIISLSKLLFEFKDVVSTHLVSQLLTSMTALLSSKRREVVKAAFGFIKITIRVLPVADLSPHLEELIRGVLCWSADPKSHFRLKARVILERLCRKFGFEMVSSVTPARGQRLLAHIKKTSERVKRKKTAPDESSEDEEEERGKRGSWIRESSGGGDPVDFLDRSLAARISSTHPVQIMKSQVAGESFPTSADGKLLISDQPSEPGEQSQEKMELDDTEGGRRKRKRESTEEGSEVGGARGGGKGIHRKQPDKMDFNYGSEYRAKKARGDVKIKGKPDPYAYVPLLGQKLNRRKRAKLSGQFQGLVRSAKTGASAGKRQRGRRK</sequence>
<dbReference type="InterPro" id="IPR057860">
    <property type="entry name" value="HEAT_RRP12_N"/>
</dbReference>
<comment type="caution">
    <text evidence="7">The sequence shown here is derived from an EMBL/GenBank/DDBJ whole genome shotgun (WGS) entry which is preliminary data.</text>
</comment>
<dbReference type="Pfam" id="PF08161">
    <property type="entry name" value="RRP12_HEAT"/>
    <property type="match status" value="1"/>
</dbReference>
<dbReference type="PANTHER" id="PTHR48287:SF1">
    <property type="entry name" value="ARM REPEAT SUPERFAMILY PROTEIN"/>
    <property type="match status" value="1"/>
</dbReference>
<feature type="compositionally biased region" description="Basic and acidic residues" evidence="4">
    <location>
        <begin position="1114"/>
        <end position="1126"/>
    </location>
</feature>
<gene>
    <name evidence="7" type="ORF">GBAR_LOCUS31672</name>
</gene>
<keyword evidence="8" id="KW-1185">Reference proteome</keyword>
<feature type="region of interest" description="Disordered" evidence="4">
    <location>
        <begin position="1"/>
        <end position="47"/>
    </location>
</feature>
<comment type="similarity">
    <text evidence="2">Belongs to the RRP12 family.</text>
</comment>
<evidence type="ECO:0000256" key="3">
    <source>
        <dbReference type="ARBA" id="ARBA00023242"/>
    </source>
</evidence>
<evidence type="ECO:0000259" key="5">
    <source>
        <dbReference type="Pfam" id="PF08161"/>
    </source>
</evidence>
<organism evidence="7 8">
    <name type="scientific">Geodia barretti</name>
    <name type="common">Barrett's horny sponge</name>
    <dbReference type="NCBI Taxonomy" id="519541"/>
    <lineage>
        <taxon>Eukaryota</taxon>
        <taxon>Metazoa</taxon>
        <taxon>Porifera</taxon>
        <taxon>Demospongiae</taxon>
        <taxon>Heteroscleromorpha</taxon>
        <taxon>Tetractinellida</taxon>
        <taxon>Astrophorina</taxon>
        <taxon>Geodiidae</taxon>
        <taxon>Geodia</taxon>
    </lineage>
</organism>
<feature type="region of interest" description="Disordered" evidence="4">
    <location>
        <begin position="1025"/>
        <end position="1066"/>
    </location>
</feature>
<dbReference type="SUPFAM" id="SSF48371">
    <property type="entry name" value="ARM repeat"/>
    <property type="match status" value="1"/>
</dbReference>
<proteinExistence type="inferred from homology"/>
<dbReference type="GO" id="GO:0005634">
    <property type="term" value="C:nucleus"/>
    <property type="evidence" value="ECO:0007669"/>
    <property type="project" value="UniProtKB-SubCell"/>
</dbReference>
<comment type="subcellular location">
    <subcellularLocation>
        <location evidence="1">Nucleus</location>
    </subcellularLocation>
</comment>
<evidence type="ECO:0000313" key="8">
    <source>
        <dbReference type="Proteomes" id="UP001174909"/>
    </source>
</evidence>
<feature type="domain" description="RRP12 HEAT" evidence="5">
    <location>
        <begin position="414"/>
        <end position="686"/>
    </location>
</feature>
<dbReference type="EMBL" id="CASHTH010004498">
    <property type="protein sequence ID" value="CAI8058257.1"/>
    <property type="molecule type" value="Genomic_DNA"/>
</dbReference>
<reference evidence="7" key="1">
    <citation type="submission" date="2023-03" db="EMBL/GenBank/DDBJ databases">
        <authorList>
            <person name="Steffen K."/>
            <person name="Cardenas P."/>
        </authorList>
    </citation>
    <scope>NUCLEOTIDE SEQUENCE</scope>
</reference>
<evidence type="ECO:0000256" key="4">
    <source>
        <dbReference type="SAM" id="MobiDB-lite"/>
    </source>
</evidence>
<dbReference type="InterPro" id="IPR052087">
    <property type="entry name" value="RRP12"/>
</dbReference>
<protein>
    <submittedName>
        <fullName evidence="7">RRP12-like protein</fullName>
    </submittedName>
</protein>
<dbReference type="PANTHER" id="PTHR48287">
    <property type="entry name" value="ARM REPEAT SUPERFAMILY PROTEIN"/>
    <property type="match status" value="1"/>
</dbReference>
<feature type="domain" description="RRP12 N-terminal HEAT" evidence="6">
    <location>
        <begin position="108"/>
        <end position="342"/>
    </location>
</feature>
<keyword evidence="3" id="KW-0539">Nucleus</keyword>
<dbReference type="InterPro" id="IPR016024">
    <property type="entry name" value="ARM-type_fold"/>
</dbReference>
<evidence type="ECO:0000313" key="7">
    <source>
        <dbReference type="EMBL" id="CAI8058257.1"/>
    </source>
</evidence>
<name>A0AA35XND6_GEOBA</name>
<dbReference type="AlphaFoldDB" id="A0AA35XND6"/>
<feature type="compositionally biased region" description="Basic and acidic residues" evidence="4">
    <location>
        <begin position="38"/>
        <end position="47"/>
    </location>
</feature>
<dbReference type="Gene3D" id="1.25.10.10">
    <property type="entry name" value="Leucine-rich Repeat Variant"/>
    <property type="match status" value="3"/>
</dbReference>
<feature type="compositionally biased region" description="Gly residues" evidence="4">
    <location>
        <begin position="1140"/>
        <end position="1149"/>
    </location>
</feature>
<dbReference type="Proteomes" id="UP001174909">
    <property type="component" value="Unassembled WGS sequence"/>
</dbReference>
<evidence type="ECO:0000256" key="1">
    <source>
        <dbReference type="ARBA" id="ARBA00004123"/>
    </source>
</evidence>
<evidence type="ECO:0000256" key="2">
    <source>
        <dbReference type="ARBA" id="ARBA00007690"/>
    </source>
</evidence>
<accession>A0AA35XND6</accession>
<dbReference type="Pfam" id="PF25772">
    <property type="entry name" value="HEAT_RRP12_N"/>
    <property type="match status" value="1"/>
</dbReference>
<dbReference type="InterPro" id="IPR011989">
    <property type="entry name" value="ARM-like"/>
</dbReference>
<evidence type="ECO:0000259" key="6">
    <source>
        <dbReference type="Pfam" id="PF25772"/>
    </source>
</evidence>